<keyword evidence="2" id="KW-0805">Transcription regulation</keyword>
<organism evidence="8 9">
    <name type="scientific">Streptomyces antnestii</name>
    <dbReference type="NCBI Taxonomy" id="2494256"/>
    <lineage>
        <taxon>Bacteria</taxon>
        <taxon>Bacillati</taxon>
        <taxon>Actinomycetota</taxon>
        <taxon>Actinomycetes</taxon>
        <taxon>Kitasatosporales</taxon>
        <taxon>Streptomycetaceae</taxon>
        <taxon>Streptomyces</taxon>
    </lineage>
</organism>
<dbReference type="PANTHER" id="PTHR43133">
    <property type="entry name" value="RNA POLYMERASE ECF-TYPE SIGMA FACTO"/>
    <property type="match status" value="1"/>
</dbReference>
<feature type="domain" description="RNA polymerase sigma factor 70 region 4 type 2" evidence="7">
    <location>
        <begin position="158"/>
        <end position="208"/>
    </location>
</feature>
<dbReference type="GO" id="GO:0006352">
    <property type="term" value="P:DNA-templated transcription initiation"/>
    <property type="evidence" value="ECO:0007669"/>
    <property type="project" value="InterPro"/>
</dbReference>
<evidence type="ECO:0000256" key="2">
    <source>
        <dbReference type="ARBA" id="ARBA00023015"/>
    </source>
</evidence>
<sequence>MTPHHPGPDRDPHHRPRKTAGRRGEEERRDRRVPGRHPHQQLVSDHVRRGRRATDCGLEKRRVSVIVEEQLPRTRTDRDRTFAQCILPEVETLLRVATTLTARPDHAEELVRDTLRRAYETCDRYDGHQPRAWLLTLMRQARTDRQNTAGSPAFHAVVDNALAALPLTYRQVIRLVDIDGLSYAETAGLLGVSEAFVTSRLRRARRRILLQLKAAGLVPGRGER</sequence>
<evidence type="ECO:0000256" key="1">
    <source>
        <dbReference type="ARBA" id="ARBA00010641"/>
    </source>
</evidence>
<evidence type="ECO:0000313" key="9">
    <source>
        <dbReference type="Proteomes" id="UP000283128"/>
    </source>
</evidence>
<evidence type="ECO:0000313" key="8">
    <source>
        <dbReference type="EMBL" id="RVU15883.1"/>
    </source>
</evidence>
<dbReference type="SUPFAM" id="SSF88659">
    <property type="entry name" value="Sigma3 and sigma4 domains of RNA polymerase sigma factors"/>
    <property type="match status" value="1"/>
</dbReference>
<dbReference type="GO" id="GO:0003677">
    <property type="term" value="F:DNA binding"/>
    <property type="evidence" value="ECO:0007669"/>
    <property type="project" value="InterPro"/>
</dbReference>
<dbReference type="Pfam" id="PF04542">
    <property type="entry name" value="Sigma70_r2"/>
    <property type="match status" value="1"/>
</dbReference>
<reference evidence="8 9" key="1">
    <citation type="submission" date="2019-01" db="EMBL/GenBank/DDBJ databases">
        <title>Genome sequences of Streptomyces and Rhizobium isolates collected from root and soil.</title>
        <authorList>
            <person name="Chhettri S."/>
            <person name="Sevigny J.L."/>
            <person name="Sen A."/>
            <person name="Ennis N."/>
            <person name="Tisa L."/>
        </authorList>
    </citation>
    <scope>NUCLEOTIDE SEQUENCE [LARGE SCALE GENOMIC DNA]</scope>
    <source>
        <strain evidence="8 9">San01</strain>
    </source>
</reference>
<accession>A0A3S2W7W2</accession>
<dbReference type="Gene3D" id="1.10.1740.10">
    <property type="match status" value="1"/>
</dbReference>
<evidence type="ECO:0000259" key="6">
    <source>
        <dbReference type="Pfam" id="PF04542"/>
    </source>
</evidence>
<dbReference type="AlphaFoldDB" id="A0A3S2W7W2"/>
<keyword evidence="9" id="KW-1185">Reference proteome</keyword>
<feature type="domain" description="RNA polymerase sigma-70 region 2" evidence="6">
    <location>
        <begin position="92"/>
        <end position="145"/>
    </location>
</feature>
<dbReference type="GO" id="GO:0016987">
    <property type="term" value="F:sigma factor activity"/>
    <property type="evidence" value="ECO:0007669"/>
    <property type="project" value="UniProtKB-KW"/>
</dbReference>
<gene>
    <name evidence="8" type="ORF">EOT10_37850</name>
</gene>
<dbReference type="PANTHER" id="PTHR43133:SF25">
    <property type="entry name" value="RNA POLYMERASE SIGMA FACTOR RFAY-RELATED"/>
    <property type="match status" value="1"/>
</dbReference>
<evidence type="ECO:0000256" key="4">
    <source>
        <dbReference type="ARBA" id="ARBA00023163"/>
    </source>
</evidence>
<keyword evidence="4" id="KW-0804">Transcription</keyword>
<dbReference type="InterPro" id="IPR036388">
    <property type="entry name" value="WH-like_DNA-bd_sf"/>
</dbReference>
<comment type="caution">
    <text evidence="8">The sequence shown here is derived from an EMBL/GenBank/DDBJ whole genome shotgun (WGS) entry which is preliminary data.</text>
</comment>
<dbReference type="SUPFAM" id="SSF88946">
    <property type="entry name" value="Sigma2 domain of RNA polymerase sigma factors"/>
    <property type="match status" value="1"/>
</dbReference>
<dbReference type="InterPro" id="IPR013325">
    <property type="entry name" value="RNA_pol_sigma_r2"/>
</dbReference>
<dbReference type="Proteomes" id="UP000283128">
    <property type="component" value="Unassembled WGS sequence"/>
</dbReference>
<protein>
    <recommendedName>
        <fullName evidence="10">Sigma-70 family RNA polymerase sigma factor</fullName>
    </recommendedName>
</protein>
<feature type="region of interest" description="Disordered" evidence="5">
    <location>
        <begin position="1"/>
        <end position="55"/>
    </location>
</feature>
<dbReference type="InterPro" id="IPR013324">
    <property type="entry name" value="RNA_pol_sigma_r3/r4-like"/>
</dbReference>
<comment type="similarity">
    <text evidence="1">Belongs to the sigma-70 factor family. ECF subfamily.</text>
</comment>
<proteinExistence type="inferred from homology"/>
<dbReference type="Gene3D" id="1.10.10.10">
    <property type="entry name" value="Winged helix-like DNA-binding domain superfamily/Winged helix DNA-binding domain"/>
    <property type="match status" value="1"/>
</dbReference>
<evidence type="ECO:0000256" key="3">
    <source>
        <dbReference type="ARBA" id="ARBA00023082"/>
    </source>
</evidence>
<dbReference type="OrthoDB" id="9797134at2"/>
<feature type="compositionally biased region" description="Basic and acidic residues" evidence="5">
    <location>
        <begin position="22"/>
        <end position="33"/>
    </location>
</feature>
<name>A0A3S2W7W2_9ACTN</name>
<evidence type="ECO:0000256" key="5">
    <source>
        <dbReference type="SAM" id="MobiDB-lite"/>
    </source>
</evidence>
<evidence type="ECO:0000259" key="7">
    <source>
        <dbReference type="Pfam" id="PF08281"/>
    </source>
</evidence>
<dbReference type="Pfam" id="PF08281">
    <property type="entry name" value="Sigma70_r4_2"/>
    <property type="match status" value="1"/>
</dbReference>
<feature type="compositionally biased region" description="Basic and acidic residues" evidence="5">
    <location>
        <begin position="1"/>
        <end position="12"/>
    </location>
</feature>
<dbReference type="EMBL" id="RZYA01000030">
    <property type="protein sequence ID" value="RVU15883.1"/>
    <property type="molecule type" value="Genomic_DNA"/>
</dbReference>
<dbReference type="InterPro" id="IPR007627">
    <property type="entry name" value="RNA_pol_sigma70_r2"/>
</dbReference>
<dbReference type="InterPro" id="IPR039425">
    <property type="entry name" value="RNA_pol_sigma-70-like"/>
</dbReference>
<evidence type="ECO:0008006" key="10">
    <source>
        <dbReference type="Google" id="ProtNLM"/>
    </source>
</evidence>
<dbReference type="InterPro" id="IPR013249">
    <property type="entry name" value="RNA_pol_sigma70_r4_t2"/>
</dbReference>
<keyword evidence="3" id="KW-0731">Sigma factor</keyword>